<accession>A0A1Y1IC15</accession>
<sequence length="130" mass="14567">MSFISEDCRYEDMIYTKPFVGRQAIRAFFEEQTSFFKDGLDFVIDEISGGSSDSCGLTWHVEFQGKVFPNSRGCSYYRCAVGADGKQQIVYGRDMVESALKPGSASLVLLRFVAALFKRFPKLLDVASSE</sequence>
<dbReference type="Gene3D" id="3.10.450.50">
    <property type="match status" value="1"/>
</dbReference>
<dbReference type="AlphaFoldDB" id="A0A1Y1IC15"/>
<organism evidence="2 3">
    <name type="scientific">Klebsormidium nitens</name>
    <name type="common">Green alga</name>
    <name type="synonym">Ulothrix nitens</name>
    <dbReference type="NCBI Taxonomy" id="105231"/>
    <lineage>
        <taxon>Eukaryota</taxon>
        <taxon>Viridiplantae</taxon>
        <taxon>Streptophyta</taxon>
        <taxon>Klebsormidiophyceae</taxon>
        <taxon>Klebsormidiales</taxon>
        <taxon>Klebsormidiaceae</taxon>
        <taxon>Klebsormidium</taxon>
    </lineage>
</organism>
<dbReference type="InterPro" id="IPR032710">
    <property type="entry name" value="NTF2-like_dom_sf"/>
</dbReference>
<dbReference type="OMA" id="IDSWMEG"/>
<protein>
    <recommendedName>
        <fullName evidence="1">SnoaL-like domain-containing protein</fullName>
    </recommendedName>
</protein>
<evidence type="ECO:0000259" key="1">
    <source>
        <dbReference type="Pfam" id="PF12680"/>
    </source>
</evidence>
<dbReference type="Pfam" id="PF12680">
    <property type="entry name" value="SnoaL_2"/>
    <property type="match status" value="1"/>
</dbReference>
<dbReference type="OrthoDB" id="201750at2759"/>
<dbReference type="PANTHER" id="PTHR33698:SF3">
    <property type="entry name" value="OS09G0266000 PROTEIN"/>
    <property type="match status" value="1"/>
</dbReference>
<name>A0A1Y1IC15_KLENI</name>
<dbReference type="EMBL" id="DF237227">
    <property type="protein sequence ID" value="GAQ86246.1"/>
    <property type="molecule type" value="Genomic_DNA"/>
</dbReference>
<dbReference type="PANTHER" id="PTHR33698">
    <property type="entry name" value="NUCLEAR TRANSPORT FACTOR 2 (NTF2)-LIKE PROTEIN"/>
    <property type="match status" value="1"/>
</dbReference>
<reference evidence="2 3" key="1">
    <citation type="journal article" date="2014" name="Nat. Commun.">
        <title>Klebsormidium flaccidum genome reveals primary factors for plant terrestrial adaptation.</title>
        <authorList>
            <person name="Hori K."/>
            <person name="Maruyama F."/>
            <person name="Fujisawa T."/>
            <person name="Togashi T."/>
            <person name="Yamamoto N."/>
            <person name="Seo M."/>
            <person name="Sato S."/>
            <person name="Yamada T."/>
            <person name="Mori H."/>
            <person name="Tajima N."/>
            <person name="Moriyama T."/>
            <person name="Ikeuchi M."/>
            <person name="Watanabe M."/>
            <person name="Wada H."/>
            <person name="Kobayashi K."/>
            <person name="Saito M."/>
            <person name="Masuda T."/>
            <person name="Sasaki-Sekimoto Y."/>
            <person name="Mashiguchi K."/>
            <person name="Awai K."/>
            <person name="Shimojima M."/>
            <person name="Masuda S."/>
            <person name="Iwai M."/>
            <person name="Nobusawa T."/>
            <person name="Narise T."/>
            <person name="Kondo S."/>
            <person name="Saito H."/>
            <person name="Sato R."/>
            <person name="Murakawa M."/>
            <person name="Ihara Y."/>
            <person name="Oshima-Yamada Y."/>
            <person name="Ohtaka K."/>
            <person name="Satoh M."/>
            <person name="Sonobe K."/>
            <person name="Ishii M."/>
            <person name="Ohtani R."/>
            <person name="Kanamori-Sato M."/>
            <person name="Honoki R."/>
            <person name="Miyazaki D."/>
            <person name="Mochizuki H."/>
            <person name="Umetsu J."/>
            <person name="Higashi K."/>
            <person name="Shibata D."/>
            <person name="Kamiya Y."/>
            <person name="Sato N."/>
            <person name="Nakamura Y."/>
            <person name="Tabata S."/>
            <person name="Ida S."/>
            <person name="Kurokawa K."/>
            <person name="Ohta H."/>
        </authorList>
    </citation>
    <scope>NUCLEOTIDE SEQUENCE [LARGE SCALE GENOMIC DNA]</scope>
    <source>
        <strain evidence="2 3">NIES-2285</strain>
    </source>
</reference>
<evidence type="ECO:0000313" key="3">
    <source>
        <dbReference type="Proteomes" id="UP000054558"/>
    </source>
</evidence>
<keyword evidence="3" id="KW-1185">Reference proteome</keyword>
<feature type="domain" description="SnoaL-like" evidence="1">
    <location>
        <begin position="2"/>
        <end position="80"/>
    </location>
</feature>
<dbReference type="Proteomes" id="UP000054558">
    <property type="component" value="Unassembled WGS sequence"/>
</dbReference>
<dbReference type="SUPFAM" id="SSF54427">
    <property type="entry name" value="NTF2-like"/>
    <property type="match status" value="1"/>
</dbReference>
<dbReference type="STRING" id="105231.A0A1Y1IC15"/>
<evidence type="ECO:0000313" key="2">
    <source>
        <dbReference type="EMBL" id="GAQ86246.1"/>
    </source>
</evidence>
<proteinExistence type="predicted"/>
<dbReference type="InterPro" id="IPR037401">
    <property type="entry name" value="SnoaL-like"/>
</dbReference>
<gene>
    <name evidence="2" type="ORF">KFL_002780100</name>
</gene>